<keyword evidence="2" id="KW-1185">Reference proteome</keyword>
<evidence type="ECO:0000313" key="2">
    <source>
        <dbReference type="Proteomes" id="UP000005819"/>
    </source>
</evidence>
<proteinExistence type="predicted"/>
<dbReference type="GeneID" id="73802996"/>
<accession>B0MZN9</accession>
<dbReference type="AlphaFoldDB" id="B0MZN9"/>
<dbReference type="EMBL" id="ABFK02000020">
    <property type="protein sequence ID" value="EDS03075.1"/>
    <property type="molecule type" value="Genomic_DNA"/>
</dbReference>
<reference evidence="1" key="1">
    <citation type="submission" date="2007-10" db="EMBL/GenBank/DDBJ databases">
        <authorList>
            <person name="Fulton L."/>
            <person name="Clifton S."/>
            <person name="Fulton B."/>
            <person name="Xu J."/>
            <person name="Minx P."/>
            <person name="Pepin K.H."/>
            <person name="Johnson M."/>
            <person name="Thiruvilangam P."/>
            <person name="Bhonagiri V."/>
            <person name="Nash W.E."/>
            <person name="Mardis E.R."/>
            <person name="Wilson R.K."/>
        </authorList>
    </citation>
    <scope>NUCLEOTIDE SEQUENCE [LARGE SCALE GENOMIC DNA]</scope>
    <source>
        <strain evidence="1">DSM 17216</strain>
    </source>
</reference>
<gene>
    <name evidence="1" type="ORF">ALIPUT_02613</name>
</gene>
<reference evidence="1" key="2">
    <citation type="submission" date="2013-09" db="EMBL/GenBank/DDBJ databases">
        <title>Draft genome sequence of Alistipes putredinis (DSM 17216).</title>
        <authorList>
            <person name="Sudarsanam P."/>
            <person name="Ley R."/>
            <person name="Guruge J."/>
            <person name="Turnbaugh P.J."/>
            <person name="Mahowald M."/>
            <person name="Liep D."/>
            <person name="Gordon J."/>
        </authorList>
    </citation>
    <scope>NUCLEOTIDE SEQUENCE</scope>
    <source>
        <strain evidence="1">DSM 17216</strain>
    </source>
</reference>
<dbReference type="eggNOG" id="ENOG5033FND">
    <property type="taxonomic scope" value="Bacteria"/>
</dbReference>
<evidence type="ECO:0000313" key="1">
    <source>
        <dbReference type="EMBL" id="EDS03075.1"/>
    </source>
</evidence>
<comment type="caution">
    <text evidence="1">The sequence shown here is derived from an EMBL/GenBank/DDBJ whole genome shotgun (WGS) entry which is preliminary data.</text>
</comment>
<dbReference type="Proteomes" id="UP000005819">
    <property type="component" value="Unassembled WGS sequence"/>
</dbReference>
<sequence length="751" mass="83591">MALYEYSRFKIRIDPGSKKRQGLHAGDVVRRQYADGAQTFYSLMVVLATGEDSVLLSDGIHASSPFFIGALIEGDEPRDGELLDFVRLTSLTDERRSGAMYLTASDEEAPYMDVIDGMGTERSLFRPASLAAFGCSDNGVWSCRYTPSEGPATRILRISRSSDAAAVTGGFQIPFPQAVSHPQRLVISFRIRASKELSAVPLRFGYADGTETDGQDTVDVTTEWQYRLSLITVDFPAEYARALSLDFSGELGPDDWCEIGDLNVCLLEQLSSFAEAAKIRIGRITGIADPLFGMLQGYGAYFQRLYATRDVHVAGTLTAGDEDGFGSTFYAGRIHKNCIIDSLNGNFTSTVVRLSSATPTGIGKNILLPVTGGTLLCQKEVWVEKHAGERYCLSFWCYCPSKQETPFDILHGEKVLASLMMPQTWQRVHVTFDIEHIPGDDLRIDFRTENRVVWFFSSPQLEKGNVPTLYQPTDGILNETDEYGAWFCRGGVGGTIQHPLLRLEPDGSIRAGNDSFVINPDGSGYFSGGRFRWNKDSIILQDVTIRWEDLDEEMQEQMKPRFVTVDGGTVFHYNDAVSGNLCDPAEILLTGTAQNLTTDSCRWEYLAADGGWKDTGGNQSVYTLTPDFSGWEGRNVLTLRFIVRSSGTSYHATHTVSKQYDGSDSYSLHVESDSGTVFRNHMVETTLHARLYKAGTEITDRIPDENFLWNRISDDADSDALWNAEEHRGRTLRITGEDVWRKAVFNCEVFM</sequence>
<protein>
    <submittedName>
        <fullName evidence="1">Uncharacterized protein</fullName>
    </submittedName>
</protein>
<name>B0MZN9_9BACT</name>
<dbReference type="HOGENOM" id="CLU_370347_0_0_10"/>
<dbReference type="OrthoDB" id="1031347at2"/>
<organism evidence="1 2">
    <name type="scientific">Alistipes putredinis DSM 17216</name>
    <dbReference type="NCBI Taxonomy" id="445970"/>
    <lineage>
        <taxon>Bacteria</taxon>
        <taxon>Pseudomonadati</taxon>
        <taxon>Bacteroidota</taxon>
        <taxon>Bacteroidia</taxon>
        <taxon>Bacteroidales</taxon>
        <taxon>Rikenellaceae</taxon>
        <taxon>Alistipes</taxon>
    </lineage>
</organism>
<dbReference type="RefSeq" id="WP_004328658.1">
    <property type="nucleotide sequence ID" value="NZ_DS499577.1"/>
</dbReference>